<sequence>MDFNPKYPFLIERKDPTSSVDIANYVGGLTDNQAMRQLHNTAIEEGMTAYWILQLQLLRDETIDPQDVVEESIELLKTNESDEKAYRNLVESTLSLIILFNRRRIGDVQYVYLESYYKNFSTNNAEECLKALSPTEKALTKYYKRIVTGGKGSRPVVILLPKNLQRYVEFMIKIRKTGMVPSENPYLFALPKAADRWIPAQKVRSKFSKNADLENPSTITSNKLRKQIASIMQILNKNTSAHM</sequence>
<name>A0AAN9TLV3_9HEMI</name>
<protein>
    <submittedName>
        <fullName evidence="1">Uncharacterized protein</fullName>
    </submittedName>
</protein>
<dbReference type="EMBL" id="JBBCAQ010000016">
    <property type="protein sequence ID" value="KAK7597974.1"/>
    <property type="molecule type" value="Genomic_DNA"/>
</dbReference>
<dbReference type="PANTHER" id="PTHR33480">
    <property type="entry name" value="SET DOMAIN-CONTAINING PROTEIN-RELATED"/>
    <property type="match status" value="1"/>
</dbReference>
<dbReference type="AlphaFoldDB" id="A0AAN9TLV3"/>
<gene>
    <name evidence="1" type="ORF">V9T40_014930</name>
</gene>
<evidence type="ECO:0000313" key="2">
    <source>
        <dbReference type="Proteomes" id="UP001367676"/>
    </source>
</evidence>
<proteinExistence type="predicted"/>
<keyword evidence="2" id="KW-1185">Reference proteome</keyword>
<evidence type="ECO:0000313" key="1">
    <source>
        <dbReference type="EMBL" id="KAK7597974.1"/>
    </source>
</evidence>
<accession>A0AAN9TLV3</accession>
<reference evidence="1 2" key="1">
    <citation type="submission" date="2024-03" db="EMBL/GenBank/DDBJ databases">
        <title>Adaptation during the transition from Ophiocordyceps entomopathogen to insect associate is accompanied by gene loss and intensified selection.</title>
        <authorList>
            <person name="Ward C.M."/>
            <person name="Onetto C.A."/>
            <person name="Borneman A.R."/>
        </authorList>
    </citation>
    <scope>NUCLEOTIDE SEQUENCE [LARGE SCALE GENOMIC DNA]</scope>
    <source>
        <strain evidence="1">AWRI1</strain>
        <tissue evidence="1">Single Adult Female</tissue>
    </source>
</reference>
<organism evidence="1 2">
    <name type="scientific">Parthenolecanium corni</name>
    <dbReference type="NCBI Taxonomy" id="536013"/>
    <lineage>
        <taxon>Eukaryota</taxon>
        <taxon>Metazoa</taxon>
        <taxon>Ecdysozoa</taxon>
        <taxon>Arthropoda</taxon>
        <taxon>Hexapoda</taxon>
        <taxon>Insecta</taxon>
        <taxon>Pterygota</taxon>
        <taxon>Neoptera</taxon>
        <taxon>Paraneoptera</taxon>
        <taxon>Hemiptera</taxon>
        <taxon>Sternorrhyncha</taxon>
        <taxon>Coccoidea</taxon>
        <taxon>Coccidae</taxon>
        <taxon>Parthenolecanium</taxon>
    </lineage>
</organism>
<dbReference type="Proteomes" id="UP001367676">
    <property type="component" value="Unassembled WGS sequence"/>
</dbReference>
<dbReference type="PANTHER" id="PTHR33480:SF1">
    <property type="entry name" value="TYR RECOMBINASE DOMAIN-CONTAINING PROTEIN"/>
    <property type="match status" value="1"/>
</dbReference>
<comment type="caution">
    <text evidence="1">The sequence shown here is derived from an EMBL/GenBank/DDBJ whole genome shotgun (WGS) entry which is preliminary data.</text>
</comment>